<protein>
    <recommendedName>
        <fullName evidence="3">Nucleotidyltransferase AbiEii toxin of type IV toxin-antitoxin system</fullName>
    </recommendedName>
</protein>
<organism evidence="1 2">
    <name type="scientific">Pseudonocardia halophobica</name>
    <dbReference type="NCBI Taxonomy" id="29401"/>
    <lineage>
        <taxon>Bacteria</taxon>
        <taxon>Bacillati</taxon>
        <taxon>Actinomycetota</taxon>
        <taxon>Actinomycetes</taxon>
        <taxon>Pseudonocardiales</taxon>
        <taxon>Pseudonocardiaceae</taxon>
        <taxon>Pseudonocardia</taxon>
    </lineage>
</organism>
<name>A0A9W6L2U1_9PSEU</name>
<reference evidence="1" key="2">
    <citation type="submission" date="2023-01" db="EMBL/GenBank/DDBJ databases">
        <authorList>
            <person name="Sun Q."/>
            <person name="Evtushenko L."/>
        </authorList>
    </citation>
    <scope>NUCLEOTIDE SEQUENCE</scope>
    <source>
        <strain evidence="1">VKM Ac-1069</strain>
    </source>
</reference>
<evidence type="ECO:0000313" key="1">
    <source>
        <dbReference type="EMBL" id="GLL12586.1"/>
    </source>
</evidence>
<dbReference type="AlphaFoldDB" id="A0A9W6L2U1"/>
<sequence length="54" mass="5548">MLDPAELQDVAATFGVDEAQVVRDHLISHLLAAASAEAGDDVVLFGGTALARTV</sequence>
<accession>A0A9W6L2U1</accession>
<dbReference type="Proteomes" id="UP001143463">
    <property type="component" value="Unassembled WGS sequence"/>
</dbReference>
<gene>
    <name evidence="1" type="ORF">GCM10017577_37270</name>
</gene>
<dbReference type="RefSeq" id="WP_156067704.1">
    <property type="nucleotide sequence ID" value="NZ_BAAAUZ010000073.1"/>
</dbReference>
<dbReference type="EMBL" id="BSFQ01000015">
    <property type="protein sequence ID" value="GLL12586.1"/>
    <property type="molecule type" value="Genomic_DNA"/>
</dbReference>
<reference evidence="1" key="1">
    <citation type="journal article" date="2014" name="Int. J. Syst. Evol. Microbiol.">
        <title>Complete genome sequence of Corynebacterium casei LMG S-19264T (=DSM 44701T), isolated from a smear-ripened cheese.</title>
        <authorList>
            <consortium name="US DOE Joint Genome Institute (JGI-PGF)"/>
            <person name="Walter F."/>
            <person name="Albersmeier A."/>
            <person name="Kalinowski J."/>
            <person name="Ruckert C."/>
        </authorList>
    </citation>
    <scope>NUCLEOTIDE SEQUENCE</scope>
    <source>
        <strain evidence="1">VKM Ac-1069</strain>
    </source>
</reference>
<comment type="caution">
    <text evidence="1">The sequence shown here is derived from an EMBL/GenBank/DDBJ whole genome shotgun (WGS) entry which is preliminary data.</text>
</comment>
<keyword evidence="2" id="KW-1185">Reference proteome</keyword>
<evidence type="ECO:0000313" key="2">
    <source>
        <dbReference type="Proteomes" id="UP001143463"/>
    </source>
</evidence>
<evidence type="ECO:0008006" key="3">
    <source>
        <dbReference type="Google" id="ProtNLM"/>
    </source>
</evidence>
<proteinExistence type="predicted"/>